<dbReference type="RefSeq" id="WP_012505999.1">
    <property type="nucleotide sequence ID" value="NC_011059.1"/>
</dbReference>
<accession>B4S8S9</accession>
<proteinExistence type="predicted"/>
<evidence type="ECO:0000259" key="1">
    <source>
        <dbReference type="Pfam" id="PF07862"/>
    </source>
</evidence>
<sequence>MSMEQAKAAIDRMKTDKVFNQEVMAISDPARRIEHLKKVGFECTEEEFIRLIDHDHDLRNDCPNTGMVINFDPNKVGLK</sequence>
<dbReference type="AlphaFoldDB" id="B4S8S9"/>
<evidence type="ECO:0000313" key="2">
    <source>
        <dbReference type="EMBL" id="ACF46466.1"/>
    </source>
</evidence>
<dbReference type="InterPro" id="IPR022516">
    <property type="entry name" value="CHP03798_Ocin"/>
</dbReference>
<gene>
    <name evidence="2" type="ordered locus">Paes_1446</name>
</gene>
<dbReference type="EMBL" id="CP001108">
    <property type="protein sequence ID" value="ACF46466.1"/>
    <property type="molecule type" value="Genomic_DNA"/>
</dbReference>
<name>B4S8S9_PROA2</name>
<dbReference type="Pfam" id="PF07862">
    <property type="entry name" value="Nif11"/>
    <property type="match status" value="1"/>
</dbReference>
<organism evidence="2 3">
    <name type="scientific">Prosthecochloris aestuarii (strain DSM 271 / SK 413)</name>
    <dbReference type="NCBI Taxonomy" id="290512"/>
    <lineage>
        <taxon>Bacteria</taxon>
        <taxon>Pseudomonadati</taxon>
        <taxon>Chlorobiota</taxon>
        <taxon>Chlorobiia</taxon>
        <taxon>Chlorobiales</taxon>
        <taxon>Chlorobiaceae</taxon>
        <taxon>Prosthecochloris</taxon>
    </lineage>
</organism>
<keyword evidence="3" id="KW-1185">Reference proteome</keyword>
<dbReference type="HOGENOM" id="CLU_2603132_0_0_10"/>
<dbReference type="InterPro" id="IPR012903">
    <property type="entry name" value="Nif11"/>
</dbReference>
<dbReference type="Proteomes" id="UP000002725">
    <property type="component" value="Chromosome"/>
</dbReference>
<dbReference type="NCBIfam" id="TIGR03798">
    <property type="entry name" value="leader_Nif11"/>
    <property type="match status" value="1"/>
</dbReference>
<feature type="domain" description="Nif11" evidence="1">
    <location>
        <begin position="1"/>
        <end position="48"/>
    </location>
</feature>
<protein>
    <recommendedName>
        <fullName evidence="1">Nif11 domain-containing protein</fullName>
    </recommendedName>
</protein>
<dbReference type="KEGG" id="paa:Paes_1446"/>
<evidence type="ECO:0000313" key="3">
    <source>
        <dbReference type="Proteomes" id="UP000002725"/>
    </source>
</evidence>
<reference evidence="2" key="1">
    <citation type="submission" date="2008-06" db="EMBL/GenBank/DDBJ databases">
        <title>Complete sequence of chromosome of Prosthecochloris aestuarii DSM 271.</title>
        <authorList>
            <consortium name="US DOE Joint Genome Institute"/>
            <person name="Lucas S."/>
            <person name="Copeland A."/>
            <person name="Lapidus A."/>
            <person name="Glavina del Rio T."/>
            <person name="Dalin E."/>
            <person name="Tice H."/>
            <person name="Bruce D."/>
            <person name="Goodwin L."/>
            <person name="Pitluck S."/>
            <person name="Schmutz J."/>
            <person name="Larimer F."/>
            <person name="Land M."/>
            <person name="Hauser L."/>
            <person name="Kyrpides N."/>
            <person name="Anderson I."/>
            <person name="Liu Z."/>
            <person name="Li T."/>
            <person name="Zhao F."/>
            <person name="Overmann J."/>
            <person name="Bryant D.A."/>
            <person name="Richardson P."/>
        </authorList>
    </citation>
    <scope>NUCLEOTIDE SEQUENCE [LARGE SCALE GENOMIC DNA]</scope>
    <source>
        <strain evidence="2">DSM 271</strain>
    </source>
</reference>